<evidence type="ECO:0000256" key="3">
    <source>
        <dbReference type="ARBA" id="ARBA00022519"/>
    </source>
</evidence>
<evidence type="ECO:0000259" key="8">
    <source>
        <dbReference type="Pfam" id="PF06808"/>
    </source>
</evidence>
<evidence type="ECO:0000256" key="1">
    <source>
        <dbReference type="ARBA" id="ARBA00004429"/>
    </source>
</evidence>
<feature type="transmembrane region" description="Helical" evidence="7">
    <location>
        <begin position="174"/>
        <end position="194"/>
    </location>
</feature>
<dbReference type="GO" id="GO:0022857">
    <property type="term" value="F:transmembrane transporter activity"/>
    <property type="evidence" value="ECO:0007669"/>
    <property type="project" value="UniProtKB-UniRule"/>
</dbReference>
<comment type="function">
    <text evidence="7">Part of the tripartite ATP-independent periplasmic (TRAP) transport system.</text>
</comment>
<protein>
    <recommendedName>
        <fullName evidence="7">TRAP transporter large permease protein</fullName>
    </recommendedName>
</protein>
<keyword evidence="7" id="KW-0813">Transport</keyword>
<keyword evidence="4 7" id="KW-0812">Transmembrane</keyword>
<dbReference type="NCBIfam" id="TIGR00786">
    <property type="entry name" value="dctM"/>
    <property type="match status" value="1"/>
</dbReference>
<feature type="transmembrane region" description="Helical" evidence="7">
    <location>
        <begin position="280"/>
        <end position="300"/>
    </location>
</feature>
<keyword evidence="6 7" id="KW-0472">Membrane</keyword>
<dbReference type="Pfam" id="PF06808">
    <property type="entry name" value="DctM"/>
    <property type="match status" value="1"/>
</dbReference>
<dbReference type="EMBL" id="OBML01000007">
    <property type="protein sequence ID" value="SOC13338.1"/>
    <property type="molecule type" value="Genomic_DNA"/>
</dbReference>
<feature type="transmembrane region" description="Helical" evidence="7">
    <location>
        <begin position="101"/>
        <end position="130"/>
    </location>
</feature>
<feature type="transmembrane region" description="Helical" evidence="7">
    <location>
        <begin position="225"/>
        <end position="243"/>
    </location>
</feature>
<feature type="transmembrane region" description="Helical" evidence="7">
    <location>
        <begin position="363"/>
        <end position="388"/>
    </location>
</feature>
<comment type="subcellular location">
    <subcellularLocation>
        <location evidence="1 7">Cell inner membrane</location>
        <topology evidence="1 7">Multi-pass membrane protein</topology>
    </subcellularLocation>
</comment>
<keyword evidence="2" id="KW-1003">Cell membrane</keyword>
<keyword evidence="5 7" id="KW-1133">Transmembrane helix</keyword>
<dbReference type="PIRSF" id="PIRSF006066">
    <property type="entry name" value="HI0050"/>
    <property type="match status" value="1"/>
</dbReference>
<evidence type="ECO:0000256" key="4">
    <source>
        <dbReference type="ARBA" id="ARBA00022692"/>
    </source>
</evidence>
<keyword evidence="3 7" id="KW-0997">Cell inner membrane</keyword>
<dbReference type="PANTHER" id="PTHR33362">
    <property type="entry name" value="SIALIC ACID TRAP TRANSPORTER PERMEASE PROTEIN SIAT-RELATED"/>
    <property type="match status" value="1"/>
</dbReference>
<feature type="transmembrane region" description="Helical" evidence="7">
    <location>
        <begin position="249"/>
        <end position="268"/>
    </location>
</feature>
<feature type="transmembrane region" description="Helical" evidence="7">
    <location>
        <begin position="32"/>
        <end position="50"/>
    </location>
</feature>
<comment type="subunit">
    <text evidence="7">The complex comprises the extracytoplasmic solute receptor protein and the two transmembrane proteins.</text>
</comment>
<keyword evidence="10" id="KW-1185">Reference proteome</keyword>
<sequence length="434" mass="45677">MLDTNLVMFLGFGLTLLLCALRVPIGLAMGSSGIIGFGLLTGFEPAFRLVSHSVISTFSDYTMGLIPLFILMGAVAVASGISADLFRAAQLWFGGFRGGLAAATIASCGGFAAICGSSAATAATMTRLALPEMKRYGYSERLATGVIAAGGTLGVLIPPSIALAIYGLLTQQSIGLLFMAGVVPGIVAIAFYMLTARLWLMRRPQDAPAGIVPPLRERVVSLTRLSPIILLCLTVIGGIYGGIFTPTEAGAVGATGAIVIAFASRRFSFERLFISLTESVRTAAAILTILAGALLFGYFLTITQTPQKVAQVLLDADLGAYGTLLVILAVMLVLGCVMDSAAVVILTVPIVYPIITQLGFDPIWFGVIVTMTVEIGMISPPFGLNVFVIKGISKNTDIWEIYKGVAPFILADIVRIAVMILFPSLVLFLPNLLR</sequence>
<feature type="transmembrane region" description="Helical" evidence="7">
    <location>
        <begin position="408"/>
        <end position="429"/>
    </location>
</feature>
<feature type="domain" description="TRAP C4-dicarboxylate transport system permease DctM subunit" evidence="8">
    <location>
        <begin position="13"/>
        <end position="424"/>
    </location>
</feature>
<reference evidence="9 10" key="1">
    <citation type="submission" date="2017-08" db="EMBL/GenBank/DDBJ databases">
        <authorList>
            <person name="de Groot N.N."/>
        </authorList>
    </citation>
    <scope>NUCLEOTIDE SEQUENCE [LARGE SCALE GENOMIC DNA]</scope>
    <source>
        <strain evidence="9 10">USBA 352</strain>
    </source>
</reference>
<name>A0A285T2B3_9HYPH</name>
<dbReference type="InterPro" id="IPR010656">
    <property type="entry name" value="DctM"/>
</dbReference>
<feature type="transmembrane region" description="Helical" evidence="7">
    <location>
        <begin position="142"/>
        <end position="168"/>
    </location>
</feature>
<evidence type="ECO:0000256" key="5">
    <source>
        <dbReference type="ARBA" id="ARBA00022989"/>
    </source>
</evidence>
<feature type="transmembrane region" description="Helical" evidence="7">
    <location>
        <begin position="62"/>
        <end position="81"/>
    </location>
</feature>
<comment type="similarity">
    <text evidence="7">Belongs to the TRAP transporter large permease family.</text>
</comment>
<dbReference type="GO" id="GO:0005886">
    <property type="term" value="C:plasma membrane"/>
    <property type="evidence" value="ECO:0007669"/>
    <property type="project" value="UniProtKB-SubCell"/>
</dbReference>
<dbReference type="Proteomes" id="UP000219331">
    <property type="component" value="Unassembled WGS sequence"/>
</dbReference>
<evidence type="ECO:0000256" key="6">
    <source>
        <dbReference type="ARBA" id="ARBA00023136"/>
    </source>
</evidence>
<dbReference type="AlphaFoldDB" id="A0A285T2B3"/>
<dbReference type="PANTHER" id="PTHR33362:SF5">
    <property type="entry name" value="C4-DICARBOXYLATE TRAP TRANSPORTER LARGE PERMEASE PROTEIN DCTM"/>
    <property type="match status" value="1"/>
</dbReference>
<evidence type="ECO:0000313" key="10">
    <source>
        <dbReference type="Proteomes" id="UP000219331"/>
    </source>
</evidence>
<proteinExistence type="inferred from homology"/>
<gene>
    <name evidence="9" type="ORF">SAMN05421512_107138</name>
</gene>
<accession>A0A285T2B3</accession>
<dbReference type="InterPro" id="IPR004681">
    <property type="entry name" value="TRAP_DctM"/>
</dbReference>
<organism evidence="9 10">
    <name type="scientific">Stappia indica</name>
    <dbReference type="NCBI Taxonomy" id="538381"/>
    <lineage>
        <taxon>Bacteria</taxon>
        <taxon>Pseudomonadati</taxon>
        <taxon>Pseudomonadota</taxon>
        <taxon>Alphaproteobacteria</taxon>
        <taxon>Hyphomicrobiales</taxon>
        <taxon>Stappiaceae</taxon>
        <taxon>Stappia</taxon>
    </lineage>
</organism>
<evidence type="ECO:0000256" key="2">
    <source>
        <dbReference type="ARBA" id="ARBA00022475"/>
    </source>
</evidence>
<evidence type="ECO:0000256" key="7">
    <source>
        <dbReference type="RuleBase" id="RU369079"/>
    </source>
</evidence>
<evidence type="ECO:0000313" key="9">
    <source>
        <dbReference type="EMBL" id="SOC13338.1"/>
    </source>
</evidence>
<dbReference type="STRING" id="538381.GCA_001696535_03659"/>
<feature type="transmembrane region" description="Helical" evidence="7">
    <location>
        <begin position="320"/>
        <end position="351"/>
    </location>
</feature>
<dbReference type="OrthoDB" id="9790209at2"/>